<dbReference type="NCBIfam" id="NF011686">
    <property type="entry name" value="PRK15106.1"/>
    <property type="match status" value="1"/>
</dbReference>
<keyword evidence="5" id="KW-0472">Membrane</keyword>
<dbReference type="InterPro" id="IPR036777">
    <property type="entry name" value="Channel_Tsx-like_sf"/>
</dbReference>
<evidence type="ECO:0000256" key="6">
    <source>
        <dbReference type="ARBA" id="ARBA00023237"/>
    </source>
</evidence>
<accession>A0A2N5DZ52</accession>
<dbReference type="RefSeq" id="WP_101817652.1">
    <property type="nucleotide sequence ID" value="NZ_PJZF01000018.1"/>
</dbReference>
<evidence type="ECO:0000313" key="8">
    <source>
        <dbReference type="EMBL" id="PLR33009.1"/>
    </source>
</evidence>
<reference evidence="8 9" key="1">
    <citation type="submission" date="2017-12" db="EMBL/GenBank/DDBJ databases">
        <title>Characterization of six clinical isolates of Enterochimera gen. nov., a novel genus of the Yersiniaciae family and the three species Enterochimera arupensis sp. nov., Enterochimera coloradensis sp. nov, and Enterochimera californica sp. nov.</title>
        <authorList>
            <person name="Rossi A."/>
            <person name="Fisher M."/>
        </authorList>
    </citation>
    <scope>NUCLEOTIDE SEQUENCE [LARGE SCALE GENOMIC DNA]</scope>
    <source>
        <strain evidence="9">2015-Iso6</strain>
    </source>
</reference>
<keyword evidence="4 7" id="KW-0732">Signal</keyword>
<dbReference type="GO" id="GO:0005337">
    <property type="term" value="F:nucleoside transmembrane transporter activity"/>
    <property type="evidence" value="ECO:0007669"/>
    <property type="project" value="InterPro"/>
</dbReference>
<name>A0A2N5DZ52_9GAMM</name>
<keyword evidence="9" id="KW-1185">Reference proteome</keyword>
<protein>
    <recommendedName>
        <fullName evidence="3">Nucleoside-specific channel-forming protein Tsx</fullName>
    </recommendedName>
</protein>
<dbReference type="OrthoDB" id="104801at2"/>
<comment type="caution">
    <text evidence="8">The sequence shown here is derived from an EMBL/GenBank/DDBJ whole genome shotgun (WGS) entry which is preliminary data.</text>
</comment>
<evidence type="ECO:0000256" key="4">
    <source>
        <dbReference type="ARBA" id="ARBA00022729"/>
    </source>
</evidence>
<dbReference type="Proteomes" id="UP000234240">
    <property type="component" value="Unassembled WGS sequence"/>
</dbReference>
<proteinExistence type="inferred from homology"/>
<dbReference type="SUPFAM" id="SSF111364">
    <property type="entry name" value="Tsx-like channel"/>
    <property type="match status" value="1"/>
</dbReference>
<comment type="subcellular location">
    <subcellularLocation>
        <location evidence="1">Cell outer membrane</location>
    </subcellularLocation>
</comment>
<evidence type="ECO:0000256" key="2">
    <source>
        <dbReference type="ARBA" id="ARBA00008728"/>
    </source>
</evidence>
<dbReference type="GO" id="GO:0009279">
    <property type="term" value="C:cell outer membrane"/>
    <property type="evidence" value="ECO:0007669"/>
    <property type="project" value="UniProtKB-SubCell"/>
</dbReference>
<gene>
    <name evidence="8" type="ORF">CYR55_17500</name>
</gene>
<dbReference type="AlphaFoldDB" id="A0A2N5DZ52"/>
<evidence type="ECO:0000256" key="3">
    <source>
        <dbReference type="ARBA" id="ARBA00014794"/>
    </source>
</evidence>
<comment type="similarity">
    <text evidence="2">Belongs to the nucleoside-specific channel-forming outer membrane porin (Tsx) (TC 1.B.10) family.</text>
</comment>
<evidence type="ECO:0000256" key="1">
    <source>
        <dbReference type="ARBA" id="ARBA00004442"/>
    </source>
</evidence>
<dbReference type="InterPro" id="IPR018013">
    <property type="entry name" value="Channel_Tsx-like"/>
</dbReference>
<sequence length="294" mass="33574">MKNRLFAAGALIALSYSATALAESNVGSSDQGEYLSDWWKQSVNVVGSYHTRFGPQLNNDLYLEYEAFAHKDWFDFYGYVDVPKFFGAGNSNDVGIWNKNGSPLFMEIEPRFSIDKLTGTDLSFGPFKEWYFANNYIFDMGPDSDNRQNTWYMGLGTDIDTHTPLNLSLNVYAKYQWENYSAANENSWDGYRFKVKYFLPLGDLWGGHFSYIGFTNFDWGSDLNENGNKSRTSNSIASSHILALNYAHWHYSVVARYFHNGGQWQDGTELNFGKGNFDVKSTGWGYYAVIGYSF</sequence>
<keyword evidence="6" id="KW-0998">Cell outer membrane</keyword>
<feature type="chain" id="PRO_5014814376" description="Nucleoside-specific channel-forming protein Tsx" evidence="7">
    <location>
        <begin position="23"/>
        <end position="294"/>
    </location>
</feature>
<evidence type="ECO:0000313" key="9">
    <source>
        <dbReference type="Proteomes" id="UP000234240"/>
    </source>
</evidence>
<dbReference type="Gene3D" id="2.40.230.20">
    <property type="entry name" value="Nucleoside-specific channel-forming protein, Tsx-like"/>
    <property type="match status" value="1"/>
</dbReference>
<dbReference type="PRINTS" id="PR01277">
    <property type="entry name" value="CHANNELTSX"/>
</dbReference>
<dbReference type="EMBL" id="PJZF01000018">
    <property type="protein sequence ID" value="PLR33009.1"/>
    <property type="molecule type" value="Genomic_DNA"/>
</dbReference>
<organism evidence="8 9">
    <name type="scientific">Chimaeribacter californicus</name>
    <dbReference type="NCBI Taxonomy" id="2060067"/>
    <lineage>
        <taxon>Bacteria</taxon>
        <taxon>Pseudomonadati</taxon>
        <taxon>Pseudomonadota</taxon>
        <taxon>Gammaproteobacteria</taxon>
        <taxon>Enterobacterales</taxon>
        <taxon>Yersiniaceae</taxon>
        <taxon>Chimaeribacter</taxon>
    </lineage>
</organism>
<dbReference type="Pfam" id="PF03502">
    <property type="entry name" value="Channel_Tsx"/>
    <property type="match status" value="1"/>
</dbReference>
<evidence type="ECO:0000256" key="5">
    <source>
        <dbReference type="ARBA" id="ARBA00023136"/>
    </source>
</evidence>
<feature type="signal peptide" evidence="7">
    <location>
        <begin position="1"/>
        <end position="22"/>
    </location>
</feature>
<evidence type="ECO:0000256" key="7">
    <source>
        <dbReference type="SAM" id="SignalP"/>
    </source>
</evidence>
<dbReference type="InterPro" id="IPR003055">
    <property type="entry name" value="Channel_Tsx"/>
</dbReference>